<dbReference type="Gene3D" id="3.30.830.10">
    <property type="entry name" value="Metalloenzyme, LuxS/M16 peptidase-like"/>
    <property type="match status" value="2"/>
</dbReference>
<dbReference type="GO" id="GO:0004222">
    <property type="term" value="F:metalloendopeptidase activity"/>
    <property type="evidence" value="ECO:0007669"/>
    <property type="project" value="InterPro"/>
</dbReference>
<comment type="similarity">
    <text evidence="2 3">Belongs to the peptidase M16 family.</text>
</comment>
<accession>A0A8J6Y552</accession>
<evidence type="ECO:0000256" key="2">
    <source>
        <dbReference type="ARBA" id="ARBA00007261"/>
    </source>
</evidence>
<dbReference type="GO" id="GO:0046872">
    <property type="term" value="F:metal ion binding"/>
    <property type="evidence" value="ECO:0007669"/>
    <property type="project" value="InterPro"/>
</dbReference>
<comment type="cofactor">
    <cofactor evidence="1">
        <name>Zn(2+)</name>
        <dbReference type="ChEBI" id="CHEBI:29105"/>
    </cofactor>
</comment>
<dbReference type="Pfam" id="PF00675">
    <property type="entry name" value="Peptidase_M16"/>
    <property type="match status" value="1"/>
</dbReference>
<dbReference type="Pfam" id="PF05193">
    <property type="entry name" value="Peptidase_M16_C"/>
    <property type="match status" value="1"/>
</dbReference>
<name>A0A8J6Y552_9BACT</name>
<dbReference type="AlphaFoldDB" id="A0A8J6Y552"/>
<sequence length="429" mass="47499">MAHPFEQVKSEGGVTEWRHAGNGLTVLTAPTPVAPVVAFGIVYRVGSRHELPGHTGATHILEHLMFKGTERFNRDKGTEAARELHRVGASFNATTWLDRTNYYEILPADQLPLAVDIESDRMRGALVRDTDLESERMVVLNELDAGENDSFDLLMKSSFALAYLEHPYRHPTIGWRNDVERMSGDVLRGFYDTYYHPDNATVIVVGDIDDAAALDHVERGFGSIEQAPGPAPGVTIREPEQRGERRFDIHRAGELGNIALSWHIPQGLHEDLPALSTLTQILGDGVTSRLYQRLVETNRCLGVHAFAMELHDPGLFQVFAAVSPGVSHREVEDAIRAEVAGLVKTLPDKDEMARALAQTRTDLAFHHESPGQILGGLTEAVAMGDWRRFVRELELVQSVGVEDLQRVAESYLSDHNLTVGWFVPENGAA</sequence>
<evidence type="ECO:0000259" key="4">
    <source>
        <dbReference type="Pfam" id="PF00675"/>
    </source>
</evidence>
<evidence type="ECO:0000256" key="3">
    <source>
        <dbReference type="RuleBase" id="RU004447"/>
    </source>
</evidence>
<dbReference type="PANTHER" id="PTHR11851:SF49">
    <property type="entry name" value="MITOCHONDRIAL-PROCESSING PEPTIDASE SUBUNIT ALPHA"/>
    <property type="match status" value="1"/>
</dbReference>
<gene>
    <name evidence="6" type="ORF">IFJ97_03430</name>
</gene>
<dbReference type="EMBL" id="JACXWA010000060">
    <property type="protein sequence ID" value="MBD3870397.1"/>
    <property type="molecule type" value="Genomic_DNA"/>
</dbReference>
<protein>
    <submittedName>
        <fullName evidence="6">Insulinase family protein</fullName>
    </submittedName>
</protein>
<dbReference type="SUPFAM" id="SSF63411">
    <property type="entry name" value="LuxS/MPP-like metallohydrolase"/>
    <property type="match status" value="2"/>
</dbReference>
<evidence type="ECO:0000313" key="6">
    <source>
        <dbReference type="EMBL" id="MBD3870397.1"/>
    </source>
</evidence>
<evidence type="ECO:0000259" key="5">
    <source>
        <dbReference type="Pfam" id="PF05193"/>
    </source>
</evidence>
<feature type="domain" description="Peptidase M16 N-terminal" evidence="4">
    <location>
        <begin position="26"/>
        <end position="169"/>
    </location>
</feature>
<reference evidence="6 7" key="1">
    <citation type="submission" date="2020-08" db="EMBL/GenBank/DDBJ databases">
        <title>Acidobacteriota in marine sediments use diverse sulfur dissimilation pathways.</title>
        <authorList>
            <person name="Wasmund K."/>
        </authorList>
    </citation>
    <scope>NUCLEOTIDE SEQUENCE [LARGE SCALE GENOMIC DNA]</scope>
    <source>
        <strain evidence="6">MAG AM3-A</strain>
    </source>
</reference>
<organism evidence="6 7">
    <name type="scientific">Candidatus Sulfomarinibacter kjeldsenii</name>
    <dbReference type="NCBI Taxonomy" id="2885994"/>
    <lineage>
        <taxon>Bacteria</taxon>
        <taxon>Pseudomonadati</taxon>
        <taxon>Acidobacteriota</taxon>
        <taxon>Thermoanaerobaculia</taxon>
        <taxon>Thermoanaerobaculales</taxon>
        <taxon>Candidatus Sulfomarinibacteraceae</taxon>
        <taxon>Candidatus Sulfomarinibacter</taxon>
    </lineage>
</organism>
<dbReference type="GO" id="GO:0006508">
    <property type="term" value="P:proteolysis"/>
    <property type="evidence" value="ECO:0007669"/>
    <property type="project" value="InterPro"/>
</dbReference>
<dbReference type="InterPro" id="IPR007863">
    <property type="entry name" value="Peptidase_M16_C"/>
</dbReference>
<evidence type="ECO:0000313" key="7">
    <source>
        <dbReference type="Proteomes" id="UP000598633"/>
    </source>
</evidence>
<dbReference type="InterPro" id="IPR050361">
    <property type="entry name" value="MPP/UQCRC_Complex"/>
</dbReference>
<dbReference type="InterPro" id="IPR011765">
    <property type="entry name" value="Pept_M16_N"/>
</dbReference>
<dbReference type="PANTHER" id="PTHR11851">
    <property type="entry name" value="METALLOPROTEASE"/>
    <property type="match status" value="1"/>
</dbReference>
<dbReference type="Proteomes" id="UP000598633">
    <property type="component" value="Unassembled WGS sequence"/>
</dbReference>
<dbReference type="InterPro" id="IPR011249">
    <property type="entry name" value="Metalloenz_LuxS/M16"/>
</dbReference>
<comment type="caution">
    <text evidence="6">The sequence shown here is derived from an EMBL/GenBank/DDBJ whole genome shotgun (WGS) entry which is preliminary data.</text>
</comment>
<dbReference type="PROSITE" id="PS00143">
    <property type="entry name" value="INSULINASE"/>
    <property type="match status" value="1"/>
</dbReference>
<feature type="domain" description="Peptidase M16 C-terminal" evidence="5">
    <location>
        <begin position="183"/>
        <end position="358"/>
    </location>
</feature>
<proteinExistence type="inferred from homology"/>
<evidence type="ECO:0000256" key="1">
    <source>
        <dbReference type="ARBA" id="ARBA00001947"/>
    </source>
</evidence>
<dbReference type="InterPro" id="IPR001431">
    <property type="entry name" value="Pept_M16_Zn_BS"/>
</dbReference>